<dbReference type="Proteomes" id="UP001501509">
    <property type="component" value="Unassembled WGS sequence"/>
</dbReference>
<keyword evidence="3" id="KW-1185">Reference proteome</keyword>
<protein>
    <recommendedName>
        <fullName evidence="4">Secreted protein</fullName>
    </recommendedName>
</protein>
<comment type="caution">
    <text evidence="2">The sequence shown here is derived from an EMBL/GenBank/DDBJ whole genome shotgun (WGS) entry which is preliminary data.</text>
</comment>
<evidence type="ECO:0000313" key="3">
    <source>
        <dbReference type="Proteomes" id="UP001501509"/>
    </source>
</evidence>
<name>A0ABP6BX98_9ACTN</name>
<reference evidence="3" key="1">
    <citation type="journal article" date="2019" name="Int. J. Syst. Evol. Microbiol.">
        <title>The Global Catalogue of Microorganisms (GCM) 10K type strain sequencing project: providing services to taxonomists for standard genome sequencing and annotation.</title>
        <authorList>
            <consortium name="The Broad Institute Genomics Platform"/>
            <consortium name="The Broad Institute Genome Sequencing Center for Infectious Disease"/>
            <person name="Wu L."/>
            <person name="Ma J."/>
        </authorList>
    </citation>
    <scope>NUCLEOTIDE SEQUENCE [LARGE SCALE GENOMIC DNA]</scope>
    <source>
        <strain evidence="3">JCM 6833</strain>
    </source>
</reference>
<evidence type="ECO:0000313" key="2">
    <source>
        <dbReference type="EMBL" id="GAA2592267.1"/>
    </source>
</evidence>
<proteinExistence type="predicted"/>
<dbReference type="EMBL" id="BAAATD010000003">
    <property type="protein sequence ID" value="GAA2592267.1"/>
    <property type="molecule type" value="Genomic_DNA"/>
</dbReference>
<feature type="chain" id="PRO_5046178089" description="Secreted protein" evidence="1">
    <location>
        <begin position="30"/>
        <end position="182"/>
    </location>
</feature>
<dbReference type="RefSeq" id="WP_344540830.1">
    <property type="nucleotide sequence ID" value="NZ_BAAATD010000003.1"/>
</dbReference>
<feature type="signal peptide" evidence="1">
    <location>
        <begin position="1"/>
        <end position="29"/>
    </location>
</feature>
<evidence type="ECO:0000256" key="1">
    <source>
        <dbReference type="SAM" id="SignalP"/>
    </source>
</evidence>
<organism evidence="2 3">
    <name type="scientific">Actinomadura fulvescens</name>
    <dbReference type="NCBI Taxonomy" id="46160"/>
    <lineage>
        <taxon>Bacteria</taxon>
        <taxon>Bacillati</taxon>
        <taxon>Actinomycetota</taxon>
        <taxon>Actinomycetes</taxon>
        <taxon>Streptosporangiales</taxon>
        <taxon>Thermomonosporaceae</taxon>
        <taxon>Actinomadura</taxon>
    </lineage>
</organism>
<accession>A0ABP6BX98</accession>
<keyword evidence="1" id="KW-0732">Signal</keyword>
<gene>
    <name evidence="2" type="ORF">GCM10010411_26570</name>
</gene>
<sequence length="182" mass="19103">MNVIHRARIAAGAAGIAIATAGLAAPASASPSASASASAPTSASASVSAHDARGDVQAAPVVTSGPAPAQAKGSGCRWAKPQRAGVVVVAKICWNSWEGHSASVSVTTYDTKNDKRSACPGLRFRKHYKHHGWKWQEVAAKAWCANGKGKKKYFYWKQIPVGALVVRGCAKNFWAQSCTSWK</sequence>
<evidence type="ECO:0008006" key="4">
    <source>
        <dbReference type="Google" id="ProtNLM"/>
    </source>
</evidence>